<evidence type="ECO:0000256" key="5">
    <source>
        <dbReference type="ARBA" id="ARBA00022801"/>
    </source>
</evidence>
<feature type="compositionally biased region" description="Basic and acidic residues" evidence="6">
    <location>
        <begin position="1"/>
        <end position="17"/>
    </location>
</feature>
<feature type="region of interest" description="Disordered" evidence="6">
    <location>
        <begin position="324"/>
        <end position="379"/>
    </location>
</feature>
<accession>V9KC79</accession>
<feature type="compositionally biased region" description="Polar residues" evidence="6">
    <location>
        <begin position="490"/>
        <end position="503"/>
    </location>
</feature>
<dbReference type="InterPro" id="IPR051947">
    <property type="entry name" value="Sentrin-specific_protease"/>
</dbReference>
<dbReference type="PROSITE" id="PS50600">
    <property type="entry name" value="ULP_PROTEASE"/>
    <property type="match status" value="1"/>
</dbReference>
<feature type="compositionally biased region" description="Basic and acidic residues" evidence="6">
    <location>
        <begin position="187"/>
        <end position="196"/>
    </location>
</feature>
<feature type="compositionally biased region" description="Basic and acidic residues" evidence="6">
    <location>
        <begin position="465"/>
        <end position="478"/>
    </location>
</feature>
<dbReference type="InterPro" id="IPR038765">
    <property type="entry name" value="Papain-like_cys_pep_sf"/>
</dbReference>
<dbReference type="MEROPS" id="C48.A21"/>
<evidence type="ECO:0000256" key="6">
    <source>
        <dbReference type="SAM" id="MobiDB-lite"/>
    </source>
</evidence>
<dbReference type="FunFam" id="3.30.310.130:FF:000002">
    <property type="entry name" value="SUMO specific peptidase 6"/>
    <property type="match status" value="1"/>
</dbReference>
<evidence type="ECO:0000256" key="4">
    <source>
        <dbReference type="ARBA" id="ARBA00022786"/>
    </source>
</evidence>
<evidence type="ECO:0000256" key="1">
    <source>
        <dbReference type="ARBA" id="ARBA00005234"/>
    </source>
</evidence>
<feature type="compositionally biased region" description="Low complexity" evidence="6">
    <location>
        <begin position="253"/>
        <end position="264"/>
    </location>
</feature>
<reference evidence="8" key="1">
    <citation type="journal article" date="2014" name="Nature">
        <title>Elephant shark genome provides unique insights into gnathostome evolution.</title>
        <authorList>
            <consortium name="International Elephant Shark Genome Sequencing Consortium"/>
            <person name="Venkatesh B."/>
            <person name="Lee A.P."/>
            <person name="Ravi V."/>
            <person name="Maurya A.K."/>
            <person name="Lian M.M."/>
            <person name="Swann J.B."/>
            <person name="Ohta Y."/>
            <person name="Flajnik M.F."/>
            <person name="Sutoh Y."/>
            <person name="Kasahara M."/>
            <person name="Hoon S."/>
            <person name="Gangu V."/>
            <person name="Roy S.W."/>
            <person name="Irimia M."/>
            <person name="Korzh V."/>
            <person name="Kondrychyn I."/>
            <person name="Lim Z.W."/>
            <person name="Tay B.H."/>
            <person name="Tohari S."/>
            <person name="Kong K.W."/>
            <person name="Ho S."/>
            <person name="Lorente-Galdos B."/>
            <person name="Quilez J."/>
            <person name="Marques-Bonet T."/>
            <person name="Raney B.J."/>
            <person name="Ingham P.W."/>
            <person name="Tay A."/>
            <person name="Hillier L.W."/>
            <person name="Minx P."/>
            <person name="Boehm T."/>
            <person name="Wilson R.K."/>
            <person name="Brenner S."/>
            <person name="Warren W.C."/>
        </authorList>
    </citation>
    <scope>NUCLEOTIDE SEQUENCE</scope>
    <source>
        <tissue evidence="8">Testis</tissue>
    </source>
</reference>
<protein>
    <submittedName>
        <fullName evidence="8">Sentrin-specific protease 7</fullName>
    </submittedName>
</protein>
<feature type="compositionally biased region" description="Basic and acidic residues" evidence="6">
    <location>
        <begin position="204"/>
        <end position="225"/>
    </location>
</feature>
<feature type="region of interest" description="Disordered" evidence="6">
    <location>
        <begin position="867"/>
        <end position="911"/>
    </location>
</feature>
<dbReference type="EMBL" id="JW862884">
    <property type="protein sequence ID" value="AFO95401.1"/>
    <property type="molecule type" value="mRNA"/>
</dbReference>
<proteinExistence type="evidence at transcript level"/>
<feature type="compositionally biased region" description="Polar residues" evidence="6">
    <location>
        <begin position="447"/>
        <end position="464"/>
    </location>
</feature>
<feature type="region of interest" description="Disordered" evidence="6">
    <location>
        <begin position="445"/>
        <end position="503"/>
    </location>
</feature>
<dbReference type="GO" id="GO:0005737">
    <property type="term" value="C:cytoplasm"/>
    <property type="evidence" value="ECO:0007669"/>
    <property type="project" value="TreeGrafter"/>
</dbReference>
<dbReference type="AlphaFoldDB" id="V9KC79"/>
<feature type="compositionally biased region" description="Polar residues" evidence="6">
    <location>
        <begin position="276"/>
        <end position="289"/>
    </location>
</feature>
<dbReference type="InterPro" id="IPR003653">
    <property type="entry name" value="Peptidase_C48_C"/>
</dbReference>
<keyword evidence="3 8" id="KW-0645">Protease</keyword>
<dbReference type="PANTHER" id="PTHR46896">
    <property type="entry name" value="SENTRIN-SPECIFIC PROTEASE"/>
    <property type="match status" value="1"/>
</dbReference>
<dbReference type="Pfam" id="PF02902">
    <property type="entry name" value="Peptidase_C48"/>
    <property type="match status" value="2"/>
</dbReference>
<dbReference type="GO" id="GO:0070139">
    <property type="term" value="F:SUMO-specific endopeptidase activity"/>
    <property type="evidence" value="ECO:0007669"/>
    <property type="project" value="TreeGrafter"/>
</dbReference>
<dbReference type="SUPFAM" id="SSF54001">
    <property type="entry name" value="Cysteine proteinases"/>
    <property type="match status" value="1"/>
</dbReference>
<evidence type="ECO:0000259" key="7">
    <source>
        <dbReference type="PROSITE" id="PS50600"/>
    </source>
</evidence>
<dbReference type="Gene3D" id="1.10.418.20">
    <property type="match status" value="1"/>
</dbReference>
<evidence type="ECO:0000313" key="8">
    <source>
        <dbReference type="EMBL" id="AFO95401.1"/>
    </source>
</evidence>
<dbReference type="FunFam" id="1.10.418.20:FF:000001">
    <property type="entry name" value="sentrin-specific protease 6 isoform X1"/>
    <property type="match status" value="1"/>
</dbReference>
<feature type="compositionally biased region" description="Polar residues" evidence="6">
    <location>
        <begin position="172"/>
        <end position="182"/>
    </location>
</feature>
<comment type="similarity">
    <text evidence="1">Belongs to the peptidase C48 family.</text>
</comment>
<dbReference type="PANTHER" id="PTHR46896:SF2">
    <property type="entry name" value="SENTRIN-SPECIFIC PROTEASE 7"/>
    <property type="match status" value="1"/>
</dbReference>
<keyword evidence="2" id="KW-0597">Phosphoprotein</keyword>
<feature type="compositionally biased region" description="Polar residues" evidence="6">
    <location>
        <begin position="339"/>
        <end position="370"/>
    </location>
</feature>
<evidence type="ECO:0000256" key="2">
    <source>
        <dbReference type="ARBA" id="ARBA00022553"/>
    </source>
</evidence>
<feature type="region of interest" description="Disordered" evidence="6">
    <location>
        <begin position="247"/>
        <end position="294"/>
    </location>
</feature>
<evidence type="ECO:0000256" key="3">
    <source>
        <dbReference type="ARBA" id="ARBA00022670"/>
    </source>
</evidence>
<dbReference type="Gene3D" id="3.30.310.130">
    <property type="entry name" value="Ubiquitin-related"/>
    <property type="match status" value="1"/>
</dbReference>
<dbReference type="FunFam" id="1.10.418.20:FF:000004">
    <property type="entry name" value="sentrin-specific protease 7 isoform X1"/>
    <property type="match status" value="1"/>
</dbReference>
<name>V9KC79_CALMI</name>
<feature type="region of interest" description="Disordered" evidence="6">
    <location>
        <begin position="1"/>
        <end position="35"/>
    </location>
</feature>
<sequence length="1057" mass="119725">QDLQREEPKTALMDRNKSTTQPIGQGGAETLKCGGNFKIPKKKRISEMDNVDMHSPLSRLSDSRVESLKTSHKRWPFSYNSFNKTSNQDLIVYNQRKNSPSKRSFSGDGVHLKEARIVLKDVLMTDSGRRHLLQLKNRGCSNVENTDTSHPKHHTPTTSELTDNCHVETKTSHQASQSNILFSSGVKPERRSEHSIQKQNENSTKPKENHISPFRNSERATEDACRTGQIIGGNKSCEQKTTNESHYVTDLQTDPSTDSPLSSPRNKRLRKAIQDHCSQSDADSASPSKKNGEDSLKKQIFCPSCKKQTENCCCFSLFNNNGEEKELSTEGSKPESCVQHEQSLSHSSTKQQSPNSRNQELPNQSPSKMTTPDRKINGKEYPHISLSNELKTESSLRSQASTLKPAPVSIEPIVLSSDDEDTDKNESLLQSTKLTPEIKRLNLGRRSLSTESCNQEIVTASPRQPENKEQSTNEKYPDEVPEQNKPIDDATQTMDDSPCESSGTMESTLEIKFTALHMGGNEGIKPGSAVFAPEHILISFSALNSLSLDTSQLKKYSVWNRLSDVECHSVIFLWLAADYVDKIYEQLQTTLAKHESKSNEFIFIQLFEPLQITEATILKRVMTEIGARSGIADLCDMVPLEEACQLLAEFPSEKSSFISSCCKTLQQQVDMMILSQEPHLFQEENVNPMKPNNHTSCHIQRKDQSIGSTMPKQDKQRQILKSGPVTKIIVFPPPPTKGGLAVTTEDLECLVEGEFLNDVIIDFYLKYLLLEKAPKELAKRTHIFSSFFYRRLTRKDAAISEETTNLSIQHKRHQRVKTWTRHVDIFTKDFIFVPVNEESHWYLAVICFPALEKPVYESEVSSEAKVNKSCSTVSSNTEKINDERVSLDEPDTENSVAQDSSEDSSKTSDCFASPAVPLSRIQECIKAPIDLQQPKTRILKQPCILIMDSLRAASQSHTVKILREYLQIEWEMKREGQRNFTLDNMKGSVPRVPKQDNSSDCGIYLLQYVESFFQNPITNFELPLQLDKWFQRQEVKRKREEIRDLILQLHSQQRTDS</sequence>
<keyword evidence="5" id="KW-0378">Hydrolase</keyword>
<feature type="non-terminal residue" evidence="8">
    <location>
        <position position="1"/>
    </location>
</feature>
<keyword evidence="4" id="KW-0833">Ubl conjugation pathway</keyword>
<feature type="domain" description="Ubiquitin-like protease family profile" evidence="7">
    <location>
        <begin position="740"/>
        <end position="1012"/>
    </location>
</feature>
<feature type="compositionally biased region" description="Polar residues" evidence="6">
    <location>
        <begin position="868"/>
        <end position="878"/>
    </location>
</feature>
<organism evidence="8">
    <name type="scientific">Callorhinchus milii</name>
    <name type="common">Ghost shark</name>
    <dbReference type="NCBI Taxonomy" id="7868"/>
    <lineage>
        <taxon>Eukaryota</taxon>
        <taxon>Metazoa</taxon>
        <taxon>Chordata</taxon>
        <taxon>Craniata</taxon>
        <taxon>Vertebrata</taxon>
        <taxon>Chondrichthyes</taxon>
        <taxon>Holocephali</taxon>
        <taxon>Chimaeriformes</taxon>
        <taxon>Callorhinchidae</taxon>
        <taxon>Callorhinchus</taxon>
    </lineage>
</organism>
<feature type="region of interest" description="Disordered" evidence="6">
    <location>
        <begin position="141"/>
        <end position="225"/>
    </location>
</feature>
<dbReference type="GO" id="GO:0016926">
    <property type="term" value="P:protein desumoylation"/>
    <property type="evidence" value="ECO:0007669"/>
    <property type="project" value="TreeGrafter"/>
</dbReference>
<dbReference type="GO" id="GO:0006508">
    <property type="term" value="P:proteolysis"/>
    <property type="evidence" value="ECO:0007669"/>
    <property type="project" value="UniProtKB-KW"/>
</dbReference>
<dbReference type="GO" id="GO:0005634">
    <property type="term" value="C:nucleus"/>
    <property type="evidence" value="ECO:0007669"/>
    <property type="project" value="TreeGrafter"/>
</dbReference>